<keyword evidence="2" id="KW-0732">Signal</keyword>
<evidence type="ECO:0000313" key="3">
    <source>
        <dbReference type="EMBL" id="PQO39841.1"/>
    </source>
</evidence>
<gene>
    <name evidence="3" type="ORF">C5Y83_03625</name>
</gene>
<dbReference type="RefSeq" id="WP_105328277.1">
    <property type="nucleotide sequence ID" value="NZ_PUHY01000004.1"/>
</dbReference>
<accession>A0A2S8G6F7</accession>
<proteinExistence type="predicted"/>
<comment type="caution">
    <text evidence="3">The sequence shown here is derived from an EMBL/GenBank/DDBJ whole genome shotgun (WGS) entry which is preliminary data.</text>
</comment>
<dbReference type="OrthoDB" id="290317at2"/>
<dbReference type="AlphaFoldDB" id="A0A2S8G6F7"/>
<evidence type="ECO:0000256" key="2">
    <source>
        <dbReference type="SAM" id="SignalP"/>
    </source>
</evidence>
<feature type="region of interest" description="Disordered" evidence="1">
    <location>
        <begin position="71"/>
        <end position="137"/>
    </location>
</feature>
<feature type="chain" id="PRO_5015573415" description="DUF481 domain-containing protein" evidence="2">
    <location>
        <begin position="22"/>
        <end position="384"/>
    </location>
</feature>
<protein>
    <recommendedName>
        <fullName evidence="5">DUF481 domain-containing protein</fullName>
    </recommendedName>
</protein>
<dbReference type="InterPro" id="IPR007433">
    <property type="entry name" value="DUF481"/>
</dbReference>
<evidence type="ECO:0000313" key="4">
    <source>
        <dbReference type="Proteomes" id="UP000238322"/>
    </source>
</evidence>
<organism evidence="3 4">
    <name type="scientific">Blastopirellula marina</name>
    <dbReference type="NCBI Taxonomy" id="124"/>
    <lineage>
        <taxon>Bacteria</taxon>
        <taxon>Pseudomonadati</taxon>
        <taxon>Planctomycetota</taxon>
        <taxon>Planctomycetia</taxon>
        <taxon>Pirellulales</taxon>
        <taxon>Pirellulaceae</taxon>
        <taxon>Blastopirellula</taxon>
    </lineage>
</organism>
<dbReference type="Pfam" id="PF04338">
    <property type="entry name" value="DUF481"/>
    <property type="match status" value="1"/>
</dbReference>
<name>A0A2S8G6F7_9BACT</name>
<sequence>MGWFSLRTTFVLSFIVLSALAPLVHGDDQYAYSEIGRSYFESPVGESDTAEFVHYLEPEADLQSSLSDIMRLPPLPELPAPKPATTEATNQPSPSDTPTETAPKDAKPAEEVPPPEKKEPKEEKPAESEKTPGKLPEVEIEDLEEERSYGYLDYVPYGQYGHVDYWFGEAKWKKSAELGFNGQTGNTISNSLRVGGKIRREGIRTIFTSEFKHLRTSDKDGLTQDNAFFKHRLEWPLKLHERWALHENTNLEYDAFKAFDLRLVFNGGLSYKPYKTDKTDWTLSAGSGFSQEFGSPQMGVIPEGSFGSDFTHKITDKQTLTFNFDFYPAFEANEGYRFTNEASYSIALDHGLSLKISAYDRYDSTPNNRKRNDLDYACLLLWEF</sequence>
<feature type="compositionally biased region" description="Basic and acidic residues" evidence="1">
    <location>
        <begin position="102"/>
        <end position="132"/>
    </location>
</feature>
<feature type="compositionally biased region" description="Pro residues" evidence="1">
    <location>
        <begin position="73"/>
        <end position="82"/>
    </location>
</feature>
<evidence type="ECO:0000256" key="1">
    <source>
        <dbReference type="SAM" id="MobiDB-lite"/>
    </source>
</evidence>
<feature type="compositionally biased region" description="Polar residues" evidence="1">
    <location>
        <begin position="90"/>
        <end position="100"/>
    </location>
</feature>
<evidence type="ECO:0008006" key="5">
    <source>
        <dbReference type="Google" id="ProtNLM"/>
    </source>
</evidence>
<reference evidence="3 4" key="1">
    <citation type="submission" date="2018-02" db="EMBL/GenBank/DDBJ databases">
        <title>Comparative genomes isolates from brazilian mangrove.</title>
        <authorList>
            <person name="Araujo J.E."/>
            <person name="Taketani R.G."/>
            <person name="Silva M.C.P."/>
            <person name="Loureco M.V."/>
            <person name="Andreote F.D."/>
        </authorList>
    </citation>
    <scope>NUCLEOTIDE SEQUENCE [LARGE SCALE GENOMIC DNA]</scope>
    <source>
        <strain evidence="3 4">Hex-1 MGV</strain>
    </source>
</reference>
<dbReference type="Proteomes" id="UP000238322">
    <property type="component" value="Unassembled WGS sequence"/>
</dbReference>
<dbReference type="EMBL" id="PUHY01000004">
    <property type="protein sequence ID" value="PQO39841.1"/>
    <property type="molecule type" value="Genomic_DNA"/>
</dbReference>
<feature type="signal peptide" evidence="2">
    <location>
        <begin position="1"/>
        <end position="21"/>
    </location>
</feature>